<evidence type="ECO:0000256" key="5">
    <source>
        <dbReference type="PROSITE-ProRule" id="PRU01363"/>
    </source>
</evidence>
<dbReference type="Pfam" id="PF14765">
    <property type="entry name" value="PS-DH"/>
    <property type="match status" value="1"/>
</dbReference>
<dbReference type="InterPro" id="IPR014030">
    <property type="entry name" value="Ketoacyl_synth_N"/>
</dbReference>
<keyword evidence="11" id="KW-1185">Reference proteome</keyword>
<feature type="domain" description="Carrier" evidence="7">
    <location>
        <begin position="2266"/>
        <end position="2342"/>
    </location>
</feature>
<dbReference type="SUPFAM" id="SSF55048">
    <property type="entry name" value="Probable ACP-binding domain of malonyl-CoA ACP transacylase"/>
    <property type="match status" value="1"/>
</dbReference>
<dbReference type="Pfam" id="PF13602">
    <property type="entry name" value="ADH_zinc_N_2"/>
    <property type="match status" value="1"/>
</dbReference>
<dbReference type="SMART" id="SM00823">
    <property type="entry name" value="PKS_PP"/>
    <property type="match status" value="1"/>
</dbReference>
<feature type="domain" description="PKS/mFAS DH" evidence="9">
    <location>
        <begin position="902"/>
        <end position="1210"/>
    </location>
</feature>
<dbReference type="InterPro" id="IPR057326">
    <property type="entry name" value="KR_dom"/>
</dbReference>
<name>A0A8H3FH70_9LECA</name>
<dbReference type="InterPro" id="IPR032821">
    <property type="entry name" value="PKS_assoc"/>
</dbReference>
<dbReference type="InterPro" id="IPR049552">
    <property type="entry name" value="PKS_DH_N"/>
</dbReference>
<protein>
    <recommendedName>
        <fullName evidence="12">Reducing type I polyketide synthase</fullName>
    </recommendedName>
</protein>
<dbReference type="Gene3D" id="1.10.1200.10">
    <property type="entry name" value="ACP-like"/>
    <property type="match status" value="1"/>
</dbReference>
<proteinExistence type="predicted"/>
<dbReference type="SMART" id="SM00822">
    <property type="entry name" value="PKS_KR"/>
    <property type="match status" value="1"/>
</dbReference>
<evidence type="ECO:0000256" key="6">
    <source>
        <dbReference type="SAM" id="MobiDB-lite"/>
    </source>
</evidence>
<dbReference type="InterPro" id="IPR036291">
    <property type="entry name" value="NAD(P)-bd_dom_sf"/>
</dbReference>
<organism evidence="10 11">
    <name type="scientific">Imshaugia aleurites</name>
    <dbReference type="NCBI Taxonomy" id="172621"/>
    <lineage>
        <taxon>Eukaryota</taxon>
        <taxon>Fungi</taxon>
        <taxon>Dikarya</taxon>
        <taxon>Ascomycota</taxon>
        <taxon>Pezizomycotina</taxon>
        <taxon>Lecanoromycetes</taxon>
        <taxon>OSLEUM clade</taxon>
        <taxon>Lecanoromycetidae</taxon>
        <taxon>Lecanorales</taxon>
        <taxon>Lecanorineae</taxon>
        <taxon>Parmeliaceae</taxon>
        <taxon>Imshaugia</taxon>
    </lineage>
</organism>
<dbReference type="GO" id="GO:0004312">
    <property type="term" value="F:fatty acid synthase activity"/>
    <property type="evidence" value="ECO:0007669"/>
    <property type="project" value="TreeGrafter"/>
</dbReference>
<dbReference type="Gene3D" id="3.40.366.10">
    <property type="entry name" value="Malonyl-Coenzyme A Acyl Carrier Protein, domain 2"/>
    <property type="match status" value="1"/>
</dbReference>
<dbReference type="InterPro" id="IPR056501">
    <property type="entry name" value="NAD-bd_HRPKS_sdrA"/>
</dbReference>
<dbReference type="InterPro" id="IPR036736">
    <property type="entry name" value="ACP-like_sf"/>
</dbReference>
<keyword evidence="3" id="KW-0808">Transferase</keyword>
<comment type="caution">
    <text evidence="10">The sequence shown here is derived from an EMBL/GenBank/DDBJ whole genome shotgun (WGS) entry which is preliminary data.</text>
</comment>
<dbReference type="Pfam" id="PF00109">
    <property type="entry name" value="ketoacyl-synt"/>
    <property type="match status" value="1"/>
</dbReference>
<dbReference type="GO" id="GO:0006633">
    <property type="term" value="P:fatty acid biosynthetic process"/>
    <property type="evidence" value="ECO:0007669"/>
    <property type="project" value="TreeGrafter"/>
</dbReference>
<dbReference type="Gene3D" id="3.40.47.10">
    <property type="match status" value="2"/>
</dbReference>
<dbReference type="SUPFAM" id="SSF52151">
    <property type="entry name" value="FabD/lysophospholipase-like"/>
    <property type="match status" value="1"/>
</dbReference>
<dbReference type="SUPFAM" id="SSF50129">
    <property type="entry name" value="GroES-like"/>
    <property type="match status" value="1"/>
</dbReference>
<evidence type="ECO:0000313" key="10">
    <source>
        <dbReference type="EMBL" id="CAF9924423.1"/>
    </source>
</evidence>
<dbReference type="CDD" id="cd05195">
    <property type="entry name" value="enoyl_red"/>
    <property type="match status" value="1"/>
</dbReference>
<dbReference type="SMART" id="SM00825">
    <property type="entry name" value="PKS_KS"/>
    <property type="match status" value="1"/>
</dbReference>
<dbReference type="InterPro" id="IPR020841">
    <property type="entry name" value="PKS_Beta-ketoAc_synthase_dom"/>
</dbReference>
<evidence type="ECO:0000256" key="2">
    <source>
        <dbReference type="ARBA" id="ARBA00022553"/>
    </source>
</evidence>
<dbReference type="Pfam" id="PF00550">
    <property type="entry name" value="PP-binding"/>
    <property type="match status" value="1"/>
</dbReference>
<evidence type="ECO:0000256" key="3">
    <source>
        <dbReference type="ARBA" id="ARBA00022679"/>
    </source>
</evidence>
<dbReference type="InterPro" id="IPR014043">
    <property type="entry name" value="Acyl_transferase_dom"/>
</dbReference>
<reference evidence="10" key="1">
    <citation type="submission" date="2021-03" db="EMBL/GenBank/DDBJ databases">
        <authorList>
            <person name="Tagirdzhanova G."/>
        </authorList>
    </citation>
    <scope>NUCLEOTIDE SEQUENCE</scope>
</reference>
<dbReference type="InterPro" id="IPR020807">
    <property type="entry name" value="PKS_DH"/>
</dbReference>
<dbReference type="InterPro" id="IPR014031">
    <property type="entry name" value="Ketoacyl_synth_C"/>
</dbReference>
<keyword evidence="2" id="KW-0597">Phosphoprotein</keyword>
<dbReference type="Pfam" id="PF08659">
    <property type="entry name" value="KR"/>
    <property type="match status" value="1"/>
</dbReference>
<dbReference type="PROSITE" id="PS50075">
    <property type="entry name" value="CARRIER"/>
    <property type="match status" value="1"/>
</dbReference>
<dbReference type="PROSITE" id="PS52019">
    <property type="entry name" value="PKS_MFAS_DH"/>
    <property type="match status" value="1"/>
</dbReference>
<dbReference type="SUPFAM" id="SSF51735">
    <property type="entry name" value="NAD(P)-binding Rossmann-fold domains"/>
    <property type="match status" value="2"/>
</dbReference>
<evidence type="ECO:0000256" key="4">
    <source>
        <dbReference type="ARBA" id="ARBA00023268"/>
    </source>
</evidence>
<sequence>MGPEHHVQEPVAIIGMACRLPGENNSPRALWEFLERGGIASNDVPKNRFSLKGHYDGSRKTGTMRPPGGMFLENVDLADFDAPFFEISRTEAISMDPNQRQMLEVVYEGLENAGITLESLNGASVGCFVGSYVVDFHDMQSRDPEDRPASIEVGIGRAILSNRISHFFNIKGPSMTIDTACSGSLVGVDVACRYLQSKEISSAIVAASNLYLSPEHVMDTGPIRMAHSPTGRCHTFDVKADGYIKSEAVNAVILKRLCDAIRDGDPIRSVIRGSSTTSDGRTPGIASPNPVAQAAAAGDPLEVQGVASVFSEGRSPEEPLIIGSIKSNLGHSEPAAGINGLLKAVLAIENGHIPGNPTFETPNPKIDFHGLNLRPTRSAIPWPDQPFRRASINSFGYGGTNSHVILDHLKSFDGIGEVPHVSSFFSEDEEMSEEGGSGRPYLLVVSANDETSLRSYCKAMDRHLSRLDVNVRMPDLAYTLSERRTHHFHRAYAVVCSLEVEESSFHGGKKSNEPPRIGFVFTGQGAQWPQMGKALIENFPTAKLLLEELDHTLQQLPDPPSWSLIDELVEPRTPEHLRLPEFSQPLITALQLVLLSVFERWGVVASSVVGHSSGEIAAAYAAGYVTKGEAIKAAFYRGESAKNCRRDEQDPVGMLAVGLGPEKVLPYMRGLEDSVQIACFNSPNSVTLSGTTAVLEALKSRLVEDDHFARMLQVDLAYHSRFMTEIGEDYESLLTRNFRPLEIKSGSTRMFSSVTGFEMKGTADAQYWKSNMVSPVRFEEAVREMVSGRDSADFLIEIGPSGALAGPISQIKEDIGPPGATIAYCKALSRGADAIESTYDVAGRIFVAGGSISLAKVNDVEGEPSKPSVVVDLPNYVWNHSTKYWHESQASKDWRYRHYTHHDLLGTKVFGSPWHTPSFRKTLRLESLPWLRDHRMGSDILFPASGYIAMAIEALYQTSQVLNPVKGITSADQLRYKLRNVKFDRALVLEDSVDAKLTLSLTPHPGTKDTWYDFSISSSIDEGWTTHCVGLIRLEENDAAVASGEEIAPLQHTSPGHLWYKAQADVGYGFGPMFQKQQEVEALAGKRKARSRVSLEEPPAAHSPQSPYPMHPACIDGCFQTVIPSLWAGERSVINAVLVPASIDSLVIYSAVTRPPSGISVSSSEYTGRGRPEEAKNYFSNCSIYDPQTGVMLLKLDGLRYQTLDTGIDTHAAHTYMRMMWKPDITFLSQDQLFSLPNDGGPSKIQGVIDLIAHKNPGLKVIEVNLSVGDTSCFWFEPASTPARAAYSSFQFSSSDAKAVISVQSEHEIRRATAFKIQDLTQLDFSPKETDFDLAIIKVPTISDDRMSDVAKNARGLLAEFGFVLFVEQGLVSPETMSPDSSQDSSLVIVSAEDPPSGIHMIPIPIRAHFTTSLEVRSGPGRTAWLSCTADSKVDESNSAKLINVVHLADRSRLSQGLKSVLEQHGWQVVEHFLPYDHLPPKSKILFLDELSSPLLAQVNESQWSVIKKLVTDGHAMLWATQGSQMKVSKPDDALIHGFFRTIRAEDRGLNLTTLDLEYSESPSSYAAVERVLRTMLKPVSKTGIESEFVERGGVIYVNRIVPDEAINQAKNSEGRGADAVRKTLHDIDAVAMLRAERIGTLDALCYSEMSTGEVRLEKGIVEVEIYAAGLNFKDIVVTMGIVPENEHLLGLEGAGIVRRVGDSDDTQQYKVGDRVALFRKGTFANRLQVPVELIHRIPDSLSFEDAATIPVVYLTSIYSLFNIGGLRKGQSVLIHSAAGGIGLACIQLSQWIGADIFLTVGTEEKRALLQDNFGIPSHHIFSSRNTKFASSILEATAGKGIDVIINSLTGELLDESWRICADGGTMVEIGKKDIVDRNYLSMEPFDRNCSFRAVDLSHKQIKNELIASLLSQTFKLVAEGRIKAIHPITTFSFGDIPAAFAYMRSGRHVGKIVITDGDNASLTVPMRPPVRMLSLRGDVSYLIVGGLKGLCGSLAVFLAKIGAKHIVAMSRSGCLDPKSQKVIEDCNSLGCAVQEAKADVSNASDVRRVFRHTKPHIGGIIQGAMVLRDKSYDTMTLSDFHSTISNKVQGTWNLHNASYHQKTPLDFFTLLSSISGVIGQKGQANYAAANAFLDAFAMYRHSLGLAAHSIDLGVIEDVGYIAEHSGMQSRLDKKLWTGINEQVLHKILSYSIFQQTDPINRDSAAQMITGIPFPQPPDSDLSLDARFSALFISDDGTIRGKAGSSAEKNIQAFLLLHTSGADRPTLLSSAVEIVSAQFAKILRLGDPIEPAKSLSAYGLDSLSAVEFRNWVRADLGAEISVFDITNASSLFALCEKIVSKLPSASSG</sequence>
<dbReference type="EMBL" id="CAJPDT010000036">
    <property type="protein sequence ID" value="CAF9924423.1"/>
    <property type="molecule type" value="Genomic_DNA"/>
</dbReference>
<dbReference type="Pfam" id="PF00698">
    <property type="entry name" value="Acyl_transf_1"/>
    <property type="match status" value="1"/>
</dbReference>
<evidence type="ECO:0000256" key="1">
    <source>
        <dbReference type="ARBA" id="ARBA00022450"/>
    </source>
</evidence>
<gene>
    <name evidence="10" type="ORF">IMSHALPRED_006189</name>
</gene>
<dbReference type="Pfam" id="PF21089">
    <property type="entry name" value="PKS_DH_N"/>
    <property type="match status" value="1"/>
</dbReference>
<feature type="region of interest" description="C-terminal hotdog fold" evidence="5">
    <location>
        <begin position="1051"/>
        <end position="1210"/>
    </location>
</feature>
<dbReference type="GO" id="GO:1901336">
    <property type="term" value="P:lactone biosynthetic process"/>
    <property type="evidence" value="ECO:0007669"/>
    <property type="project" value="UniProtKB-ARBA"/>
</dbReference>
<dbReference type="Gene3D" id="3.10.129.110">
    <property type="entry name" value="Polyketide synthase dehydratase"/>
    <property type="match status" value="1"/>
</dbReference>
<dbReference type="InterPro" id="IPR049551">
    <property type="entry name" value="PKS_DH_C"/>
</dbReference>
<dbReference type="InterPro" id="IPR020806">
    <property type="entry name" value="PKS_PP-bd"/>
</dbReference>
<dbReference type="PANTHER" id="PTHR43775">
    <property type="entry name" value="FATTY ACID SYNTHASE"/>
    <property type="match status" value="1"/>
</dbReference>
<dbReference type="PANTHER" id="PTHR43775:SF18">
    <property type="entry name" value="ENZYME, PUTATIVE (JCVI)-RELATED"/>
    <property type="match status" value="1"/>
</dbReference>
<dbReference type="Proteomes" id="UP000664534">
    <property type="component" value="Unassembled WGS sequence"/>
</dbReference>
<evidence type="ECO:0000313" key="11">
    <source>
        <dbReference type="Proteomes" id="UP000664534"/>
    </source>
</evidence>
<keyword evidence="4" id="KW-0511">Multifunctional enzyme</keyword>
<evidence type="ECO:0000259" key="7">
    <source>
        <dbReference type="PROSITE" id="PS50075"/>
    </source>
</evidence>
<dbReference type="Pfam" id="PF02801">
    <property type="entry name" value="Ketoacyl-synt_C"/>
    <property type="match status" value="1"/>
</dbReference>
<dbReference type="InterPro" id="IPR049900">
    <property type="entry name" value="PKS_mFAS_DH"/>
</dbReference>
<dbReference type="InterPro" id="IPR011032">
    <property type="entry name" value="GroES-like_sf"/>
</dbReference>
<feature type="active site" description="Proton donor; for dehydratase activity" evidence="5">
    <location>
        <position position="1116"/>
    </location>
</feature>
<dbReference type="Pfam" id="PF23114">
    <property type="entry name" value="NAD-bd_HRPKS_sdrA"/>
    <property type="match status" value="1"/>
</dbReference>
<dbReference type="InterPro" id="IPR013154">
    <property type="entry name" value="ADH-like_N"/>
</dbReference>
<dbReference type="InterPro" id="IPR042104">
    <property type="entry name" value="PKS_dehydratase_sf"/>
</dbReference>
<feature type="active site" description="Proton acceptor; for dehydratase activity" evidence="5">
    <location>
        <position position="934"/>
    </location>
</feature>
<feature type="region of interest" description="Disordered" evidence="6">
    <location>
        <begin position="1085"/>
        <end position="1107"/>
    </location>
</feature>
<dbReference type="InterPro" id="IPR020843">
    <property type="entry name" value="ER"/>
</dbReference>
<feature type="domain" description="Ketosynthase family 3 (KS3)" evidence="8">
    <location>
        <begin position="8"/>
        <end position="408"/>
    </location>
</feature>
<dbReference type="SMART" id="SM00829">
    <property type="entry name" value="PKS_ER"/>
    <property type="match status" value="1"/>
</dbReference>
<dbReference type="Gene3D" id="3.90.180.10">
    <property type="entry name" value="Medium-chain alcohol dehydrogenases, catalytic domain"/>
    <property type="match status" value="1"/>
</dbReference>
<dbReference type="SUPFAM" id="SSF47336">
    <property type="entry name" value="ACP-like"/>
    <property type="match status" value="1"/>
</dbReference>
<dbReference type="CDD" id="cd00833">
    <property type="entry name" value="PKS"/>
    <property type="match status" value="1"/>
</dbReference>
<feature type="region of interest" description="N-terminal hotdog fold" evidence="5">
    <location>
        <begin position="902"/>
        <end position="1039"/>
    </location>
</feature>
<dbReference type="SUPFAM" id="SSF53901">
    <property type="entry name" value="Thiolase-like"/>
    <property type="match status" value="1"/>
</dbReference>
<dbReference type="InterPro" id="IPR016039">
    <property type="entry name" value="Thiolase-like"/>
</dbReference>
<dbReference type="GO" id="GO:0044550">
    <property type="term" value="P:secondary metabolite biosynthetic process"/>
    <property type="evidence" value="ECO:0007669"/>
    <property type="project" value="TreeGrafter"/>
</dbReference>
<dbReference type="InterPro" id="IPR001227">
    <property type="entry name" value="Ac_transferase_dom_sf"/>
</dbReference>
<dbReference type="FunFam" id="3.40.50.720:FF:000209">
    <property type="entry name" value="Polyketide synthase Pks12"/>
    <property type="match status" value="1"/>
</dbReference>
<dbReference type="InterPro" id="IPR016035">
    <property type="entry name" value="Acyl_Trfase/lysoPLipase"/>
</dbReference>
<dbReference type="GO" id="GO:0031177">
    <property type="term" value="F:phosphopantetheine binding"/>
    <property type="evidence" value="ECO:0007669"/>
    <property type="project" value="InterPro"/>
</dbReference>
<evidence type="ECO:0008006" key="12">
    <source>
        <dbReference type="Google" id="ProtNLM"/>
    </source>
</evidence>
<dbReference type="InterPro" id="IPR009081">
    <property type="entry name" value="PP-bd_ACP"/>
</dbReference>
<evidence type="ECO:0000259" key="8">
    <source>
        <dbReference type="PROSITE" id="PS52004"/>
    </source>
</evidence>
<dbReference type="Pfam" id="PF16197">
    <property type="entry name" value="KAsynt_C_assoc"/>
    <property type="match status" value="1"/>
</dbReference>
<keyword evidence="1" id="KW-0596">Phosphopantetheine</keyword>
<dbReference type="Pfam" id="PF08240">
    <property type="entry name" value="ADH_N"/>
    <property type="match status" value="1"/>
</dbReference>
<dbReference type="InterPro" id="IPR050091">
    <property type="entry name" value="PKS_NRPS_Biosynth_Enz"/>
</dbReference>
<evidence type="ECO:0000259" key="9">
    <source>
        <dbReference type="PROSITE" id="PS52019"/>
    </source>
</evidence>
<dbReference type="InterPro" id="IPR013968">
    <property type="entry name" value="PKS_KR"/>
</dbReference>
<dbReference type="PROSITE" id="PS52004">
    <property type="entry name" value="KS3_2"/>
    <property type="match status" value="1"/>
</dbReference>
<dbReference type="InterPro" id="IPR016036">
    <property type="entry name" value="Malonyl_transacylase_ACP-bd"/>
</dbReference>
<dbReference type="Gene3D" id="3.40.50.720">
    <property type="entry name" value="NAD(P)-binding Rossmann-like Domain"/>
    <property type="match status" value="2"/>
</dbReference>
<dbReference type="OrthoDB" id="329835at2759"/>
<dbReference type="SMART" id="SM00827">
    <property type="entry name" value="PKS_AT"/>
    <property type="match status" value="1"/>
</dbReference>
<accession>A0A8H3FH70</accession>
<dbReference type="SMART" id="SM00826">
    <property type="entry name" value="PKS_DH"/>
    <property type="match status" value="1"/>
</dbReference>
<dbReference type="GO" id="GO:0016491">
    <property type="term" value="F:oxidoreductase activity"/>
    <property type="evidence" value="ECO:0007669"/>
    <property type="project" value="InterPro"/>
</dbReference>